<keyword evidence="2" id="KW-1185">Reference proteome</keyword>
<proteinExistence type="predicted"/>
<dbReference type="Proteomes" id="UP001196413">
    <property type="component" value="Unassembled WGS sequence"/>
</dbReference>
<sequence length="92" mass="10333">MTSEGLTPDEDLLGKIPSIDEKIISICDLIPISTWGLSADDHEELRKRKHRIVNQHLTPKEKRTLTNSEKQQVASAVGGICRRCFGSFRSTQ</sequence>
<dbReference type="AlphaFoldDB" id="A0AAD5LWV5"/>
<evidence type="ECO:0000313" key="2">
    <source>
        <dbReference type="Proteomes" id="UP001196413"/>
    </source>
</evidence>
<name>A0AAD5LWV5_PARTN</name>
<accession>A0AAD5LWV5</accession>
<evidence type="ECO:0000313" key="1">
    <source>
        <dbReference type="EMBL" id="KAJ1347955.1"/>
    </source>
</evidence>
<dbReference type="EMBL" id="JAHQIW010000412">
    <property type="protein sequence ID" value="KAJ1347955.1"/>
    <property type="molecule type" value="Genomic_DNA"/>
</dbReference>
<gene>
    <name evidence="1" type="ORF">KIN20_003144</name>
</gene>
<protein>
    <submittedName>
        <fullName evidence="1">Uncharacterized protein</fullName>
    </submittedName>
</protein>
<reference evidence="1" key="1">
    <citation type="submission" date="2021-06" db="EMBL/GenBank/DDBJ databases">
        <title>Parelaphostrongylus tenuis whole genome reference sequence.</title>
        <authorList>
            <person name="Garwood T.J."/>
            <person name="Larsen P.A."/>
            <person name="Fountain-Jones N.M."/>
            <person name="Garbe J.R."/>
            <person name="Macchietto M.G."/>
            <person name="Kania S.A."/>
            <person name="Gerhold R.W."/>
            <person name="Richards J.E."/>
            <person name="Wolf T.M."/>
        </authorList>
    </citation>
    <scope>NUCLEOTIDE SEQUENCE</scope>
    <source>
        <strain evidence="1">MNPRO001-30</strain>
        <tissue evidence="1">Meninges</tissue>
    </source>
</reference>
<organism evidence="1 2">
    <name type="scientific">Parelaphostrongylus tenuis</name>
    <name type="common">Meningeal worm</name>
    <dbReference type="NCBI Taxonomy" id="148309"/>
    <lineage>
        <taxon>Eukaryota</taxon>
        <taxon>Metazoa</taxon>
        <taxon>Ecdysozoa</taxon>
        <taxon>Nematoda</taxon>
        <taxon>Chromadorea</taxon>
        <taxon>Rhabditida</taxon>
        <taxon>Rhabditina</taxon>
        <taxon>Rhabditomorpha</taxon>
        <taxon>Strongyloidea</taxon>
        <taxon>Metastrongylidae</taxon>
        <taxon>Parelaphostrongylus</taxon>
    </lineage>
</organism>
<comment type="caution">
    <text evidence="1">The sequence shown here is derived from an EMBL/GenBank/DDBJ whole genome shotgun (WGS) entry which is preliminary data.</text>
</comment>